<evidence type="ECO:0000313" key="1">
    <source>
        <dbReference type="EMBL" id="RFS26490.1"/>
    </source>
</evidence>
<organism evidence="1 2">
    <name type="scientific">Chitinophaga silvatica</name>
    <dbReference type="NCBI Taxonomy" id="2282649"/>
    <lineage>
        <taxon>Bacteria</taxon>
        <taxon>Pseudomonadati</taxon>
        <taxon>Bacteroidota</taxon>
        <taxon>Chitinophagia</taxon>
        <taxon>Chitinophagales</taxon>
        <taxon>Chitinophagaceae</taxon>
        <taxon>Chitinophaga</taxon>
    </lineage>
</organism>
<protein>
    <submittedName>
        <fullName evidence="1">Uncharacterized protein</fullName>
    </submittedName>
</protein>
<accession>A0A3E1YH02</accession>
<evidence type="ECO:0000313" key="2">
    <source>
        <dbReference type="Proteomes" id="UP000260644"/>
    </source>
</evidence>
<comment type="caution">
    <text evidence="1">The sequence shown here is derived from an EMBL/GenBank/DDBJ whole genome shotgun (WGS) entry which is preliminary data.</text>
</comment>
<keyword evidence="2" id="KW-1185">Reference proteome</keyword>
<proteinExistence type="predicted"/>
<gene>
    <name evidence="1" type="ORF">DVR12_01495</name>
</gene>
<reference evidence="1 2" key="1">
    <citation type="submission" date="2018-07" db="EMBL/GenBank/DDBJ databases">
        <title>Chitinophaga K2CV101002-2 sp. nov., isolated from a monsoon evergreen broad-leaved forest soil.</title>
        <authorList>
            <person name="Lv Y."/>
        </authorList>
    </citation>
    <scope>NUCLEOTIDE SEQUENCE [LARGE SCALE GENOMIC DNA]</scope>
    <source>
        <strain evidence="1 2">GDMCC 1.1288</strain>
    </source>
</reference>
<name>A0A3E1YH02_9BACT</name>
<dbReference type="EMBL" id="QPMM01000001">
    <property type="protein sequence ID" value="RFS26490.1"/>
    <property type="molecule type" value="Genomic_DNA"/>
</dbReference>
<sequence length="66" mass="7845">MVRWKWLCFRALSFFNKWNNRSMMRWKFAVLVSGMLAARGIIEAWCDGNLQEYKQRTGTTRGIIEA</sequence>
<dbReference type="AlphaFoldDB" id="A0A3E1YH02"/>
<dbReference type="Proteomes" id="UP000260644">
    <property type="component" value="Unassembled WGS sequence"/>
</dbReference>